<sequence length="177" mass="21005">MEQKNEILEISLTDIKPEKLLNHVGYQKLFLWTLKRMFSFRLVCFLPILVLCIPLPFLGADIYFKVPIKILIHHILWLVPPATLLLLLHTLYPQICYRIHFKLSRRKYGDSYTAVCREDGIHLHAKKDLLIEWKNHRVMEGDYGIAIVSFFQMIVLIPKDDFPPEGYEQIRRWCSLK</sequence>
<dbReference type="RefSeq" id="WP_106612354.1">
    <property type="nucleotide sequence ID" value="NZ_JAUSTO010000001.1"/>
</dbReference>
<protein>
    <submittedName>
        <fullName evidence="2">Uncharacterized protein</fullName>
    </submittedName>
</protein>
<dbReference type="AlphaFoldDB" id="A0AAE3V7S8"/>
<evidence type="ECO:0000313" key="3">
    <source>
        <dbReference type="Proteomes" id="UP001241537"/>
    </source>
</evidence>
<keyword evidence="1" id="KW-1133">Transmembrane helix</keyword>
<proteinExistence type="predicted"/>
<gene>
    <name evidence="2" type="ORF">J2S20_000015</name>
</gene>
<keyword evidence="1" id="KW-0472">Membrane</keyword>
<reference evidence="2" key="1">
    <citation type="submission" date="2023-07" db="EMBL/GenBank/DDBJ databases">
        <title>Genomic Encyclopedia of Type Strains, Phase IV (KMG-IV): sequencing the most valuable type-strain genomes for metagenomic binning, comparative biology and taxonomic classification.</title>
        <authorList>
            <person name="Goeker M."/>
        </authorList>
    </citation>
    <scope>NUCLEOTIDE SEQUENCE</scope>
    <source>
        <strain evidence="2">DSM 19659</strain>
    </source>
</reference>
<evidence type="ECO:0000256" key="1">
    <source>
        <dbReference type="SAM" id="Phobius"/>
    </source>
</evidence>
<name>A0AAE3V7S8_9FIRM</name>
<organism evidence="2 3">
    <name type="scientific">Moryella indoligenes</name>
    <dbReference type="NCBI Taxonomy" id="371674"/>
    <lineage>
        <taxon>Bacteria</taxon>
        <taxon>Bacillati</taxon>
        <taxon>Bacillota</taxon>
        <taxon>Clostridia</taxon>
        <taxon>Lachnospirales</taxon>
        <taxon>Lachnospiraceae</taxon>
        <taxon>Moryella</taxon>
    </lineage>
</organism>
<dbReference type="Proteomes" id="UP001241537">
    <property type="component" value="Unassembled WGS sequence"/>
</dbReference>
<dbReference type="EMBL" id="JAUSTO010000001">
    <property type="protein sequence ID" value="MDQ0151341.1"/>
    <property type="molecule type" value="Genomic_DNA"/>
</dbReference>
<feature type="transmembrane region" description="Helical" evidence="1">
    <location>
        <begin position="70"/>
        <end position="92"/>
    </location>
</feature>
<feature type="transmembrane region" description="Helical" evidence="1">
    <location>
        <begin position="38"/>
        <end position="58"/>
    </location>
</feature>
<comment type="caution">
    <text evidence="2">The sequence shown here is derived from an EMBL/GenBank/DDBJ whole genome shotgun (WGS) entry which is preliminary data.</text>
</comment>
<keyword evidence="1" id="KW-0812">Transmembrane</keyword>
<evidence type="ECO:0000313" key="2">
    <source>
        <dbReference type="EMBL" id="MDQ0151341.1"/>
    </source>
</evidence>
<accession>A0AAE3V7S8</accession>
<keyword evidence="3" id="KW-1185">Reference proteome</keyword>